<gene>
    <name evidence="1" type="ORF">Tco025E_04346</name>
</gene>
<reference evidence="1 2" key="1">
    <citation type="journal article" date="2018" name="BMC Genomics">
        <title>Genomic comparison of Trypanosoma conorhini and Trypanosoma rangeli to Trypanosoma cruzi strains of high and low virulence.</title>
        <authorList>
            <person name="Bradwell K.R."/>
            <person name="Koparde V.N."/>
            <person name="Matveyev A.V."/>
            <person name="Serrano M.G."/>
            <person name="Alves J.M."/>
            <person name="Parikh H."/>
            <person name="Huang B."/>
            <person name="Lee V."/>
            <person name="Espinosa-Alvarez O."/>
            <person name="Ortiz P.A."/>
            <person name="Costa-Martins A.G."/>
            <person name="Teixeira M.M."/>
            <person name="Buck G.A."/>
        </authorList>
    </citation>
    <scope>NUCLEOTIDE SEQUENCE [LARGE SCALE GENOMIC DNA]</scope>
    <source>
        <strain evidence="1 2">025E</strain>
    </source>
</reference>
<name>A0A3R7S160_9TRYP</name>
<dbReference type="GeneID" id="40317957"/>
<organism evidence="1 2">
    <name type="scientific">Trypanosoma conorhini</name>
    <dbReference type="NCBI Taxonomy" id="83891"/>
    <lineage>
        <taxon>Eukaryota</taxon>
        <taxon>Discoba</taxon>
        <taxon>Euglenozoa</taxon>
        <taxon>Kinetoplastea</taxon>
        <taxon>Metakinetoplastina</taxon>
        <taxon>Trypanosomatida</taxon>
        <taxon>Trypanosomatidae</taxon>
        <taxon>Trypanosoma</taxon>
    </lineage>
</organism>
<evidence type="ECO:0000313" key="1">
    <source>
        <dbReference type="EMBL" id="RNF18955.1"/>
    </source>
</evidence>
<dbReference type="RefSeq" id="XP_029228663.1">
    <property type="nucleotide sequence ID" value="XM_029371257.1"/>
</dbReference>
<accession>A0A3R7S160</accession>
<dbReference type="OrthoDB" id="240713at2759"/>
<protein>
    <submittedName>
        <fullName evidence="1">Uncharacterized protein</fullName>
    </submittedName>
</protein>
<evidence type="ECO:0000313" key="2">
    <source>
        <dbReference type="Proteomes" id="UP000284403"/>
    </source>
</evidence>
<dbReference type="EMBL" id="MKKU01000218">
    <property type="protein sequence ID" value="RNF18955.1"/>
    <property type="molecule type" value="Genomic_DNA"/>
</dbReference>
<sequence>MRARRWGAAAASDRGPLACLDPKPRAEAVTTSLVRGRGTPTTGTLAACLPSRALAEAVPGERSTAAADMRCAERMQAPLGLARRCMMSWRRWAHRRRILAALQGIQARAVTSHLLSIFYRWFLFATRAAAVRHLEHSLAREAFVSLVCRYWQRWRLAARLRRKRSQQLARLRGIRYEAERSLAWRHCVQWRAAAERRVELRRKVAAVSESCTIRLAHNYFAAWVRWRQRNLHTKQLRLIAHAAYRSLARRTLQKWSLLVSRSIVAWDMERRTLESFVQGFFLRWRRYASLCKALCRIGHAAYWRVARRAFHKWKLWFVRIVVALQLERRSLLPLLQVYFFRWVMLRRVRRLEYNAFVSSLLH</sequence>
<proteinExistence type="predicted"/>
<keyword evidence="2" id="KW-1185">Reference proteome</keyword>
<dbReference type="Proteomes" id="UP000284403">
    <property type="component" value="Unassembled WGS sequence"/>
</dbReference>
<dbReference type="AlphaFoldDB" id="A0A3R7S160"/>
<comment type="caution">
    <text evidence="1">The sequence shown here is derived from an EMBL/GenBank/DDBJ whole genome shotgun (WGS) entry which is preliminary data.</text>
</comment>